<sequence>MRHRLLFLFLVCGFQQVAVRATGKEVLPEPCDCRDWYGRCKASGDKWLDDDTWMYECSQKNQSAVTFTGCQASEFAGKVAIPPDQNMTINDFWYSCSVTEQRLKYEQEPRCTINGTDHHVGDEFREGIFQWLCLETGRWVTGCYFQNETKDWVLLKIGETGYNGLVKHVCDRYLDHPGRVQYYAEVRDDIPHKSPTNKGKNQNLPELVDNRLKEEPVKWLHENAQQFIASKDNFNARIRYLPASRRKKY</sequence>
<reference evidence="3 4" key="2">
    <citation type="journal article" date="2019" name="G3 (Bethesda)">
        <title>Hybrid Assembly of the Genome of the Entomopathogenic Nematode Steinernema carpocapsae Identifies the X-Chromosome.</title>
        <authorList>
            <person name="Serra L."/>
            <person name="Macchietto M."/>
            <person name="Macias-Munoz A."/>
            <person name="McGill C.J."/>
            <person name="Rodriguez I.M."/>
            <person name="Rodriguez B."/>
            <person name="Murad R."/>
            <person name="Mortazavi A."/>
        </authorList>
    </citation>
    <scope>NUCLEOTIDE SEQUENCE [LARGE SCALE GENOMIC DNA]</scope>
    <source>
        <strain evidence="3 4">ALL</strain>
    </source>
</reference>
<organism evidence="3 4">
    <name type="scientific">Steinernema carpocapsae</name>
    <name type="common">Entomopathogenic nematode</name>
    <dbReference type="NCBI Taxonomy" id="34508"/>
    <lineage>
        <taxon>Eukaryota</taxon>
        <taxon>Metazoa</taxon>
        <taxon>Ecdysozoa</taxon>
        <taxon>Nematoda</taxon>
        <taxon>Chromadorea</taxon>
        <taxon>Rhabditida</taxon>
        <taxon>Tylenchina</taxon>
        <taxon>Panagrolaimomorpha</taxon>
        <taxon>Strongyloidoidea</taxon>
        <taxon>Steinernematidae</taxon>
        <taxon>Steinernema</taxon>
    </lineage>
</organism>
<gene>
    <name evidence="3" type="ORF">L596_017604</name>
</gene>
<dbReference type="AlphaFoldDB" id="A0A4U5N2K7"/>
<accession>A0A4U5N2K7</accession>
<evidence type="ECO:0000256" key="1">
    <source>
        <dbReference type="SAM" id="SignalP"/>
    </source>
</evidence>
<evidence type="ECO:0000313" key="4">
    <source>
        <dbReference type="Proteomes" id="UP000298663"/>
    </source>
</evidence>
<evidence type="ECO:0000313" key="3">
    <source>
        <dbReference type="EMBL" id="TKR76474.1"/>
    </source>
</evidence>
<dbReference type="OrthoDB" id="5850392at2759"/>
<feature type="domain" description="Abnormal cell migration protein 18-like fibronectin type I" evidence="2">
    <location>
        <begin position="43"/>
        <end position="100"/>
    </location>
</feature>
<keyword evidence="4" id="KW-1185">Reference proteome</keyword>
<dbReference type="Pfam" id="PF23003">
    <property type="entry name" value="Fn1_2"/>
    <property type="match status" value="1"/>
</dbReference>
<evidence type="ECO:0000259" key="2">
    <source>
        <dbReference type="Pfam" id="PF23003"/>
    </source>
</evidence>
<name>A0A4U5N2K7_STECR</name>
<comment type="caution">
    <text evidence="3">The sequence shown here is derived from an EMBL/GenBank/DDBJ whole genome shotgun (WGS) entry which is preliminary data.</text>
</comment>
<feature type="chain" id="PRO_5020507577" description="Abnormal cell migration protein 18-like fibronectin type I domain-containing protein" evidence="1">
    <location>
        <begin position="22"/>
        <end position="249"/>
    </location>
</feature>
<dbReference type="Proteomes" id="UP000298663">
    <property type="component" value="Unassembled WGS sequence"/>
</dbReference>
<keyword evidence="1" id="KW-0732">Signal</keyword>
<reference evidence="3 4" key="1">
    <citation type="journal article" date="2015" name="Genome Biol.">
        <title>Comparative genomics of Steinernema reveals deeply conserved gene regulatory networks.</title>
        <authorList>
            <person name="Dillman A.R."/>
            <person name="Macchietto M."/>
            <person name="Porter C.F."/>
            <person name="Rogers A."/>
            <person name="Williams B."/>
            <person name="Antoshechkin I."/>
            <person name="Lee M.M."/>
            <person name="Goodwin Z."/>
            <person name="Lu X."/>
            <person name="Lewis E.E."/>
            <person name="Goodrich-Blair H."/>
            <person name="Stock S.P."/>
            <person name="Adams B.J."/>
            <person name="Sternberg P.W."/>
            <person name="Mortazavi A."/>
        </authorList>
    </citation>
    <scope>NUCLEOTIDE SEQUENCE [LARGE SCALE GENOMIC DNA]</scope>
    <source>
        <strain evidence="3 4">ALL</strain>
    </source>
</reference>
<dbReference type="InterPro" id="IPR055119">
    <property type="entry name" value="Mig18_Fn1"/>
</dbReference>
<dbReference type="STRING" id="34508.A0A4U5N2K7"/>
<protein>
    <recommendedName>
        <fullName evidence="2">Abnormal cell migration protein 18-like fibronectin type I domain-containing protein</fullName>
    </recommendedName>
</protein>
<dbReference type="EMBL" id="AZBU02000005">
    <property type="protein sequence ID" value="TKR76474.1"/>
    <property type="molecule type" value="Genomic_DNA"/>
</dbReference>
<proteinExistence type="predicted"/>
<feature type="signal peptide" evidence="1">
    <location>
        <begin position="1"/>
        <end position="21"/>
    </location>
</feature>